<dbReference type="EMBL" id="JBHSJC010000001">
    <property type="protein sequence ID" value="MFC4827634.1"/>
    <property type="molecule type" value="Genomic_DNA"/>
</dbReference>
<proteinExistence type="inferred from homology"/>
<evidence type="ECO:0000256" key="4">
    <source>
        <dbReference type="SAM" id="Phobius"/>
    </source>
</evidence>
<evidence type="ECO:0000259" key="5">
    <source>
        <dbReference type="Pfam" id="PF00561"/>
    </source>
</evidence>
<dbReference type="PANTHER" id="PTHR43433">
    <property type="entry name" value="HYDROLASE, ALPHA/BETA FOLD FAMILY PROTEIN"/>
    <property type="match status" value="1"/>
</dbReference>
<dbReference type="PRINTS" id="PR00111">
    <property type="entry name" value="ABHYDROLASE"/>
</dbReference>
<gene>
    <name evidence="6" type="ORF">ACFPER_02460</name>
</gene>
<feature type="region of interest" description="Disordered" evidence="3">
    <location>
        <begin position="68"/>
        <end position="99"/>
    </location>
</feature>
<dbReference type="InterPro" id="IPR050471">
    <property type="entry name" value="AB_hydrolase"/>
</dbReference>
<name>A0ABV9R219_9MICO</name>
<dbReference type="Gene3D" id="3.40.50.1820">
    <property type="entry name" value="alpha/beta hydrolase"/>
    <property type="match status" value="1"/>
</dbReference>
<comment type="similarity">
    <text evidence="1">Belongs to the peptidase S33 family.</text>
</comment>
<dbReference type="InterPro" id="IPR000073">
    <property type="entry name" value="AB_hydrolase_1"/>
</dbReference>
<feature type="transmembrane region" description="Helical" evidence="4">
    <location>
        <begin position="108"/>
        <end position="128"/>
    </location>
</feature>
<dbReference type="Pfam" id="PF00561">
    <property type="entry name" value="Abhydrolase_1"/>
    <property type="match status" value="1"/>
</dbReference>
<evidence type="ECO:0000256" key="3">
    <source>
        <dbReference type="SAM" id="MobiDB-lite"/>
    </source>
</evidence>
<evidence type="ECO:0000256" key="1">
    <source>
        <dbReference type="ARBA" id="ARBA00010088"/>
    </source>
</evidence>
<evidence type="ECO:0000313" key="6">
    <source>
        <dbReference type="EMBL" id="MFC4827634.1"/>
    </source>
</evidence>
<evidence type="ECO:0000313" key="7">
    <source>
        <dbReference type="Proteomes" id="UP001595960"/>
    </source>
</evidence>
<keyword evidence="4" id="KW-1133">Transmembrane helix</keyword>
<feature type="domain" description="AB hydrolase-1" evidence="5">
    <location>
        <begin position="161"/>
        <end position="292"/>
    </location>
</feature>
<accession>A0ABV9R219</accession>
<keyword evidence="4" id="KW-0812">Transmembrane</keyword>
<reference evidence="7" key="1">
    <citation type="journal article" date="2019" name="Int. J. Syst. Evol. Microbiol.">
        <title>The Global Catalogue of Microorganisms (GCM) 10K type strain sequencing project: providing services to taxonomists for standard genome sequencing and annotation.</title>
        <authorList>
            <consortium name="The Broad Institute Genomics Platform"/>
            <consortium name="The Broad Institute Genome Sequencing Center for Infectious Disease"/>
            <person name="Wu L."/>
            <person name="Ma J."/>
        </authorList>
    </citation>
    <scope>NUCLEOTIDE SEQUENCE [LARGE SCALE GENOMIC DNA]</scope>
    <source>
        <strain evidence="7">CGMCC 1.12192</strain>
    </source>
</reference>
<protein>
    <submittedName>
        <fullName evidence="6">Alpha/beta fold hydrolase</fullName>
    </submittedName>
</protein>
<keyword evidence="2 6" id="KW-0378">Hydrolase</keyword>
<dbReference type="PRINTS" id="PR00793">
    <property type="entry name" value="PROAMNOPTASE"/>
</dbReference>
<dbReference type="RefSeq" id="WP_204395675.1">
    <property type="nucleotide sequence ID" value="NZ_JAFBBW010000001.1"/>
</dbReference>
<organism evidence="6 7">
    <name type="scientific">Agromyces aurantiacus</name>
    <dbReference type="NCBI Taxonomy" id="165814"/>
    <lineage>
        <taxon>Bacteria</taxon>
        <taxon>Bacillati</taxon>
        <taxon>Actinomycetota</taxon>
        <taxon>Actinomycetes</taxon>
        <taxon>Micrococcales</taxon>
        <taxon>Microbacteriaceae</taxon>
        <taxon>Agromyces</taxon>
    </lineage>
</organism>
<sequence length="433" mass="45266">MRYVRAVGRVALVVLVVVLLSAAQEAVLLGLIALGAAPGATVWISFAVVALLCLALAAVRGAVRARRAARAGGPHPSRGFGGLSTTDQPASSPVPTRVPASASRRRKVLPVAGGLWVAASLLSLVTFLRLDLAPMGSAGPGAAAAPRVDVRTTGDAASSAPPLIVVHGGPGVPLSDIEESAVEELGRDRAVVVYDQAGTGRSDPLADPLEHTLAHAVDELARVVDATGAERVDLLGYSWGASVATVFAVEHPERVERMALISPGAIPWRGVPAEPVGPQDRLDAADQAGTYLRALSPRNLFVYALTAVDPRATRWFASDAELDERFLGLYESTAAGLHCDASQIRPPPEHLGYFASQVPQLHADLSGVTEAEASSVDLPMLVVRGACDYIPARFAEEYVDVFDAELVPIDGAGHALLEDRRDAVLAELARFLG</sequence>
<dbReference type="Proteomes" id="UP001595960">
    <property type="component" value="Unassembled WGS sequence"/>
</dbReference>
<dbReference type="SUPFAM" id="SSF53474">
    <property type="entry name" value="alpha/beta-Hydrolases"/>
    <property type="match status" value="1"/>
</dbReference>
<feature type="transmembrane region" description="Helical" evidence="4">
    <location>
        <begin position="42"/>
        <end position="63"/>
    </location>
</feature>
<dbReference type="GO" id="GO:0016787">
    <property type="term" value="F:hydrolase activity"/>
    <property type="evidence" value="ECO:0007669"/>
    <property type="project" value="UniProtKB-KW"/>
</dbReference>
<comment type="caution">
    <text evidence="6">The sequence shown here is derived from an EMBL/GenBank/DDBJ whole genome shotgun (WGS) entry which is preliminary data.</text>
</comment>
<keyword evidence="4" id="KW-0472">Membrane</keyword>
<feature type="compositionally biased region" description="Polar residues" evidence="3">
    <location>
        <begin position="83"/>
        <end position="94"/>
    </location>
</feature>
<feature type="transmembrane region" description="Helical" evidence="4">
    <location>
        <begin position="12"/>
        <end position="36"/>
    </location>
</feature>
<dbReference type="PANTHER" id="PTHR43433:SF10">
    <property type="entry name" value="AB HYDROLASE-1 DOMAIN-CONTAINING PROTEIN"/>
    <property type="match status" value="1"/>
</dbReference>
<dbReference type="InterPro" id="IPR002410">
    <property type="entry name" value="Peptidase_S33"/>
</dbReference>
<evidence type="ECO:0000256" key="2">
    <source>
        <dbReference type="ARBA" id="ARBA00022801"/>
    </source>
</evidence>
<keyword evidence="7" id="KW-1185">Reference proteome</keyword>
<dbReference type="InterPro" id="IPR029058">
    <property type="entry name" value="AB_hydrolase_fold"/>
</dbReference>